<dbReference type="PANTHER" id="PTHR42879:SF2">
    <property type="entry name" value="3-OXOACYL-[ACYL-CARRIER-PROTEIN] REDUCTASE FABG"/>
    <property type="match status" value="1"/>
</dbReference>
<dbReference type="InterPro" id="IPR002347">
    <property type="entry name" value="SDR_fam"/>
</dbReference>
<comment type="similarity">
    <text evidence="1">Belongs to the short-chain dehydrogenases/reductases (SDR) family.</text>
</comment>
<dbReference type="InterPro" id="IPR036291">
    <property type="entry name" value="NAD(P)-bd_dom_sf"/>
</dbReference>
<protein>
    <submittedName>
        <fullName evidence="3">SDR family NAD(P)-dependent oxidoreductase</fullName>
    </submittedName>
</protein>
<dbReference type="Proteomes" id="UP001233314">
    <property type="component" value="Unassembled WGS sequence"/>
</dbReference>
<name>A0ABT9B0H4_9ACTN</name>
<dbReference type="SMART" id="SM00822">
    <property type="entry name" value="PKS_KR"/>
    <property type="match status" value="1"/>
</dbReference>
<dbReference type="EMBL" id="JAUQTA010000001">
    <property type="protein sequence ID" value="MDO7867122.1"/>
    <property type="molecule type" value="Genomic_DNA"/>
</dbReference>
<dbReference type="Gene3D" id="3.40.50.720">
    <property type="entry name" value="NAD(P)-binding Rossmann-like Domain"/>
    <property type="match status" value="1"/>
</dbReference>
<sequence>MGTVAPAPLGLPSLTDLVSLAGRTAIVTGGAMGIGRGIVERLSEAGASVVIADADLAAAEATAEELTARGRSAFAMFADVGEPDDVRRLVADTIGWRGQVDVLVNNAGIFPSVPVLDMAPEDFDRVIRTNLRGTYLCSREVALRMRSRGTGRIINVTSIDALHPSAVGLAHYDASKHGVWGFTKNLALELAPHGIQVNAVAPGAVATPGAAAMQAAAGAGGDQEAVLAAFLERVPMQRIGAPDDIARAVLFLASDLASYVTGVQLVVDGGRLLA</sequence>
<dbReference type="RefSeq" id="WP_305026528.1">
    <property type="nucleotide sequence ID" value="NZ_JAUQTA010000001.1"/>
</dbReference>
<dbReference type="PANTHER" id="PTHR42879">
    <property type="entry name" value="3-OXOACYL-(ACYL-CARRIER-PROTEIN) REDUCTASE"/>
    <property type="match status" value="1"/>
</dbReference>
<feature type="domain" description="Ketoreductase" evidence="2">
    <location>
        <begin position="23"/>
        <end position="203"/>
    </location>
</feature>
<organism evidence="3 4">
    <name type="scientific">Nocardioides jiangxiensis</name>
    <dbReference type="NCBI Taxonomy" id="3064524"/>
    <lineage>
        <taxon>Bacteria</taxon>
        <taxon>Bacillati</taxon>
        <taxon>Actinomycetota</taxon>
        <taxon>Actinomycetes</taxon>
        <taxon>Propionibacteriales</taxon>
        <taxon>Nocardioidaceae</taxon>
        <taxon>Nocardioides</taxon>
    </lineage>
</organism>
<accession>A0ABT9B0H4</accession>
<comment type="caution">
    <text evidence="3">The sequence shown here is derived from an EMBL/GenBank/DDBJ whole genome shotgun (WGS) entry which is preliminary data.</text>
</comment>
<proteinExistence type="inferred from homology"/>
<evidence type="ECO:0000256" key="1">
    <source>
        <dbReference type="ARBA" id="ARBA00006484"/>
    </source>
</evidence>
<dbReference type="InterPro" id="IPR057326">
    <property type="entry name" value="KR_dom"/>
</dbReference>
<gene>
    <name evidence="3" type="ORF">Q5722_01945</name>
</gene>
<evidence type="ECO:0000259" key="2">
    <source>
        <dbReference type="SMART" id="SM00822"/>
    </source>
</evidence>
<dbReference type="PRINTS" id="PR00080">
    <property type="entry name" value="SDRFAMILY"/>
</dbReference>
<dbReference type="InterPro" id="IPR050259">
    <property type="entry name" value="SDR"/>
</dbReference>
<dbReference type="PRINTS" id="PR00081">
    <property type="entry name" value="GDHRDH"/>
</dbReference>
<reference evidence="3 4" key="1">
    <citation type="submission" date="2023-07" db="EMBL/GenBank/DDBJ databases">
        <title>Nocardioides sp. nov WY-20 isolated from soil.</title>
        <authorList>
            <person name="Liu B."/>
            <person name="Wan Y."/>
        </authorList>
    </citation>
    <scope>NUCLEOTIDE SEQUENCE [LARGE SCALE GENOMIC DNA]</scope>
    <source>
        <strain evidence="3 4">WY-20</strain>
    </source>
</reference>
<evidence type="ECO:0000313" key="4">
    <source>
        <dbReference type="Proteomes" id="UP001233314"/>
    </source>
</evidence>
<evidence type="ECO:0000313" key="3">
    <source>
        <dbReference type="EMBL" id="MDO7867122.1"/>
    </source>
</evidence>
<keyword evidence="4" id="KW-1185">Reference proteome</keyword>
<dbReference type="NCBIfam" id="NF005559">
    <property type="entry name" value="PRK07231.1"/>
    <property type="match status" value="1"/>
</dbReference>
<dbReference type="SUPFAM" id="SSF51735">
    <property type="entry name" value="NAD(P)-binding Rossmann-fold domains"/>
    <property type="match status" value="1"/>
</dbReference>
<dbReference type="Pfam" id="PF13561">
    <property type="entry name" value="adh_short_C2"/>
    <property type="match status" value="1"/>
</dbReference>